<protein>
    <submittedName>
        <fullName evidence="1">Uncharacterized protein</fullName>
    </submittedName>
</protein>
<dbReference type="VEuPathDB" id="VectorBase:LDEU012937"/>
<evidence type="ECO:0000313" key="2">
    <source>
        <dbReference type="Proteomes" id="UP000288716"/>
    </source>
</evidence>
<gene>
    <name evidence="1" type="ORF">B4U80_04071</name>
</gene>
<feature type="non-terminal residue" evidence="1">
    <location>
        <position position="18"/>
    </location>
</feature>
<sequence length="18" mass="2351">MYHDHEFFQNPDQFIPER</sequence>
<dbReference type="Proteomes" id="UP000288716">
    <property type="component" value="Unassembled WGS sequence"/>
</dbReference>
<comment type="caution">
    <text evidence="1">The sequence shown here is derived from an EMBL/GenBank/DDBJ whole genome shotgun (WGS) entry which is preliminary data.</text>
</comment>
<accession>A0A443RUR9</accession>
<organism evidence="1 2">
    <name type="scientific">Leptotrombidium deliense</name>
    <dbReference type="NCBI Taxonomy" id="299467"/>
    <lineage>
        <taxon>Eukaryota</taxon>
        <taxon>Metazoa</taxon>
        <taxon>Ecdysozoa</taxon>
        <taxon>Arthropoda</taxon>
        <taxon>Chelicerata</taxon>
        <taxon>Arachnida</taxon>
        <taxon>Acari</taxon>
        <taxon>Acariformes</taxon>
        <taxon>Trombidiformes</taxon>
        <taxon>Prostigmata</taxon>
        <taxon>Anystina</taxon>
        <taxon>Parasitengona</taxon>
        <taxon>Trombiculoidea</taxon>
        <taxon>Trombiculidae</taxon>
        <taxon>Leptotrombidium</taxon>
    </lineage>
</organism>
<reference evidence="1 2" key="1">
    <citation type="journal article" date="2018" name="Gigascience">
        <title>Genomes of trombidid mites reveal novel predicted allergens and laterally-transferred genes associated with secondary metabolism.</title>
        <authorList>
            <person name="Dong X."/>
            <person name="Chaisiri K."/>
            <person name="Xia D."/>
            <person name="Armstrong S.D."/>
            <person name="Fang Y."/>
            <person name="Donnelly M.J."/>
            <person name="Kadowaki T."/>
            <person name="McGarry J.W."/>
            <person name="Darby A.C."/>
            <person name="Makepeace B.L."/>
        </authorList>
    </citation>
    <scope>NUCLEOTIDE SEQUENCE [LARGE SCALE GENOMIC DNA]</scope>
    <source>
        <strain evidence="1">UoL-UT</strain>
    </source>
</reference>
<evidence type="ECO:0000313" key="1">
    <source>
        <dbReference type="EMBL" id="RWS19103.1"/>
    </source>
</evidence>
<keyword evidence="2" id="KW-1185">Reference proteome</keyword>
<dbReference type="AlphaFoldDB" id="A0A443RUR9"/>
<proteinExistence type="predicted"/>
<name>A0A443RUR9_9ACAR</name>
<dbReference type="EMBL" id="NCKV01030135">
    <property type="protein sequence ID" value="RWS19103.1"/>
    <property type="molecule type" value="Genomic_DNA"/>
</dbReference>